<dbReference type="InterPro" id="IPR014026">
    <property type="entry name" value="UDP-Glc/GDP-Man_DH_dimer"/>
</dbReference>
<evidence type="ECO:0000256" key="6">
    <source>
        <dbReference type="ARBA" id="ARBA00047473"/>
    </source>
</evidence>
<dbReference type="SUPFAM" id="SSF52413">
    <property type="entry name" value="UDP-glucose/GDP-mannose dehydrogenase C-terminal domain"/>
    <property type="match status" value="1"/>
</dbReference>
<dbReference type="EMBL" id="BAAAQQ010000014">
    <property type="protein sequence ID" value="GAA2134081.1"/>
    <property type="molecule type" value="Genomic_DNA"/>
</dbReference>
<dbReference type="PANTHER" id="PTHR43750">
    <property type="entry name" value="UDP-GLUCOSE 6-DEHYDROGENASE TUAD"/>
    <property type="match status" value="1"/>
</dbReference>
<evidence type="ECO:0000256" key="7">
    <source>
        <dbReference type="PIRNR" id="PIRNR000124"/>
    </source>
</evidence>
<keyword evidence="10" id="KW-1185">Reference proteome</keyword>
<dbReference type="SUPFAM" id="SSF51735">
    <property type="entry name" value="NAD(P)-binding Rossmann-fold domains"/>
    <property type="match status" value="1"/>
</dbReference>
<comment type="pathway">
    <text evidence="1">Nucleotide-sugar biosynthesis; UDP-alpha-D-glucuronate biosynthesis; UDP-alpha-D-glucuronate from UDP-alpha-D-glucose: step 1/1.</text>
</comment>
<evidence type="ECO:0000256" key="5">
    <source>
        <dbReference type="ARBA" id="ARBA00023027"/>
    </source>
</evidence>
<evidence type="ECO:0000256" key="3">
    <source>
        <dbReference type="ARBA" id="ARBA00012954"/>
    </source>
</evidence>
<dbReference type="Pfam" id="PF00984">
    <property type="entry name" value="UDPG_MGDP_dh"/>
    <property type="match status" value="1"/>
</dbReference>
<dbReference type="PANTHER" id="PTHR43750:SF3">
    <property type="entry name" value="UDP-GLUCOSE 6-DEHYDROGENASE TUAD"/>
    <property type="match status" value="1"/>
</dbReference>
<dbReference type="NCBIfam" id="TIGR03026">
    <property type="entry name" value="NDP-sugDHase"/>
    <property type="match status" value="1"/>
</dbReference>
<accession>A0ABN2YYK9</accession>
<dbReference type="Pfam" id="PF03720">
    <property type="entry name" value="UDPG_MGDP_dh_C"/>
    <property type="match status" value="1"/>
</dbReference>
<dbReference type="SUPFAM" id="SSF48179">
    <property type="entry name" value="6-phosphogluconate dehydrogenase C-terminal domain-like"/>
    <property type="match status" value="1"/>
</dbReference>
<comment type="catalytic activity">
    <reaction evidence="6 7">
        <text>UDP-alpha-D-glucose + 2 NAD(+) + H2O = UDP-alpha-D-glucuronate + 2 NADH + 3 H(+)</text>
        <dbReference type="Rhea" id="RHEA:23596"/>
        <dbReference type="ChEBI" id="CHEBI:15377"/>
        <dbReference type="ChEBI" id="CHEBI:15378"/>
        <dbReference type="ChEBI" id="CHEBI:57540"/>
        <dbReference type="ChEBI" id="CHEBI:57945"/>
        <dbReference type="ChEBI" id="CHEBI:58052"/>
        <dbReference type="ChEBI" id="CHEBI:58885"/>
        <dbReference type="EC" id="1.1.1.22"/>
    </reaction>
</comment>
<evidence type="ECO:0000313" key="10">
    <source>
        <dbReference type="Proteomes" id="UP001500575"/>
    </source>
</evidence>
<evidence type="ECO:0000256" key="1">
    <source>
        <dbReference type="ARBA" id="ARBA00004701"/>
    </source>
</evidence>
<dbReference type="InterPro" id="IPR036220">
    <property type="entry name" value="UDP-Glc/GDP-Man_DH_C_sf"/>
</dbReference>
<dbReference type="InterPro" id="IPR001732">
    <property type="entry name" value="UDP-Glc/GDP-Man_DH_N"/>
</dbReference>
<evidence type="ECO:0000256" key="4">
    <source>
        <dbReference type="ARBA" id="ARBA00023002"/>
    </source>
</evidence>
<comment type="caution">
    <text evidence="9">The sequence shown here is derived from an EMBL/GenBank/DDBJ whole genome shotgun (WGS) entry which is preliminary data.</text>
</comment>
<protein>
    <recommendedName>
        <fullName evidence="3 7">UDP-glucose 6-dehydrogenase</fullName>
        <ecNumber evidence="3 7">1.1.1.22</ecNumber>
    </recommendedName>
</protein>
<evidence type="ECO:0000313" key="9">
    <source>
        <dbReference type="EMBL" id="GAA2134081.1"/>
    </source>
</evidence>
<dbReference type="InterPro" id="IPR028357">
    <property type="entry name" value="UDPglc_DH_bac"/>
</dbReference>
<dbReference type="Gene3D" id="1.20.5.100">
    <property type="entry name" value="Cytochrome c1, transmembrane anchor, C-terminal"/>
    <property type="match status" value="1"/>
</dbReference>
<organism evidence="9 10">
    <name type="scientific">Nocardioides bigeumensis</name>
    <dbReference type="NCBI Taxonomy" id="433657"/>
    <lineage>
        <taxon>Bacteria</taxon>
        <taxon>Bacillati</taxon>
        <taxon>Actinomycetota</taxon>
        <taxon>Actinomycetes</taxon>
        <taxon>Propionibacteriales</taxon>
        <taxon>Nocardioidaceae</taxon>
        <taxon>Nocardioides</taxon>
    </lineage>
</organism>
<dbReference type="EC" id="1.1.1.22" evidence="3 7"/>
<proteinExistence type="inferred from homology"/>
<dbReference type="PIRSF" id="PIRSF500134">
    <property type="entry name" value="UDPglc_DH_bac"/>
    <property type="match status" value="1"/>
</dbReference>
<keyword evidence="4 7" id="KW-0560">Oxidoreductase</keyword>
<evidence type="ECO:0000256" key="2">
    <source>
        <dbReference type="ARBA" id="ARBA00006601"/>
    </source>
</evidence>
<dbReference type="InterPro" id="IPR008927">
    <property type="entry name" value="6-PGluconate_DH-like_C_sf"/>
</dbReference>
<dbReference type="PIRSF" id="PIRSF000124">
    <property type="entry name" value="UDPglc_GDPman_dh"/>
    <property type="match status" value="1"/>
</dbReference>
<reference evidence="9 10" key="1">
    <citation type="journal article" date="2019" name="Int. J. Syst. Evol. Microbiol.">
        <title>The Global Catalogue of Microorganisms (GCM) 10K type strain sequencing project: providing services to taxonomists for standard genome sequencing and annotation.</title>
        <authorList>
            <consortium name="The Broad Institute Genomics Platform"/>
            <consortium name="The Broad Institute Genome Sequencing Center for Infectious Disease"/>
            <person name="Wu L."/>
            <person name="Ma J."/>
        </authorList>
    </citation>
    <scope>NUCLEOTIDE SEQUENCE [LARGE SCALE GENOMIC DNA]</scope>
    <source>
        <strain evidence="9 10">JCM 16021</strain>
    </source>
</reference>
<dbReference type="InterPro" id="IPR014027">
    <property type="entry name" value="UDP-Glc/GDP-Man_DH_C"/>
</dbReference>
<name>A0ABN2YYK9_9ACTN</name>
<feature type="domain" description="UDP-glucose/GDP-mannose dehydrogenase C-terminal" evidence="8">
    <location>
        <begin position="320"/>
        <end position="421"/>
    </location>
</feature>
<dbReference type="Gene3D" id="3.40.50.720">
    <property type="entry name" value="NAD(P)-binding Rossmann-like Domain"/>
    <property type="match status" value="2"/>
</dbReference>
<sequence length="437" mass="46273">MRISVIGCGYLGATHAACMAELGFEVVGVEIDPVKRAGLAAGKVPFFEPGLQDLLAEHVASGRLRFTDSAQEAAEFADVHFVCVGTPQVAEGLGADVSQVDGAIELLAPHLTRPAVVVGKSTVPVGTAPRLAARLAELAPAGADAELVWNPEFLREGFAVADTLRPDRLVLGGATPHAEELLREVYAAALADGTPLLLTDYATAELVKSAANAFLATKISFINAIAEVCEVVGADVVDLADALGHDDRIGRKFLNAGIGFGGGCLPKDIRAFVHRAGELGVEDAVSFLRQVDDINQRRREHVVAIATAMLDGSVSGKRVGVWGAAFKPDSDDVRDSPALWIAGQLHLRGADVRVYDPEAGKTAALMFPTLTYAANPIDAATDADLLLHLTEWKEFRALDPVAVGDVVTRKQVLDGRNLLDFDAWRAAGWTVRGLGRR</sequence>
<dbReference type="InterPro" id="IPR036291">
    <property type="entry name" value="NAD(P)-bd_dom_sf"/>
</dbReference>
<gene>
    <name evidence="9" type="ORF">GCM10009843_40180</name>
</gene>
<dbReference type="InterPro" id="IPR017476">
    <property type="entry name" value="UDP-Glc/GDP-Man"/>
</dbReference>
<dbReference type="Pfam" id="PF03721">
    <property type="entry name" value="UDPG_MGDP_dh_N"/>
    <property type="match status" value="1"/>
</dbReference>
<evidence type="ECO:0000259" key="8">
    <source>
        <dbReference type="SMART" id="SM00984"/>
    </source>
</evidence>
<dbReference type="Proteomes" id="UP001500575">
    <property type="component" value="Unassembled WGS sequence"/>
</dbReference>
<dbReference type="SMART" id="SM00984">
    <property type="entry name" value="UDPG_MGDP_dh_C"/>
    <property type="match status" value="1"/>
</dbReference>
<comment type="similarity">
    <text evidence="2 7">Belongs to the UDP-glucose/GDP-mannose dehydrogenase family.</text>
</comment>
<keyword evidence="5 7" id="KW-0520">NAD</keyword>
<dbReference type="RefSeq" id="WP_344305647.1">
    <property type="nucleotide sequence ID" value="NZ_BAAAQQ010000014.1"/>
</dbReference>